<evidence type="ECO:0000256" key="1">
    <source>
        <dbReference type="SAM" id="MobiDB-lite"/>
    </source>
</evidence>
<organism evidence="3 4">
    <name type="scientific">Sphingomonas naasensis</name>
    <dbReference type="NCBI Taxonomy" id="1344951"/>
    <lineage>
        <taxon>Bacteria</taxon>
        <taxon>Pseudomonadati</taxon>
        <taxon>Pseudomonadota</taxon>
        <taxon>Alphaproteobacteria</taxon>
        <taxon>Sphingomonadales</taxon>
        <taxon>Sphingomonadaceae</taxon>
        <taxon>Sphingomonas</taxon>
    </lineage>
</organism>
<evidence type="ECO:0000256" key="2">
    <source>
        <dbReference type="SAM" id="SignalP"/>
    </source>
</evidence>
<feature type="region of interest" description="Disordered" evidence="1">
    <location>
        <begin position="133"/>
        <end position="172"/>
    </location>
</feature>
<feature type="region of interest" description="Disordered" evidence="1">
    <location>
        <begin position="247"/>
        <end position="293"/>
    </location>
</feature>
<feature type="compositionally biased region" description="Basic and acidic residues" evidence="1">
    <location>
        <begin position="247"/>
        <end position="273"/>
    </location>
</feature>
<gene>
    <name evidence="3" type="ORF">E5A74_03250</name>
</gene>
<feature type="compositionally biased region" description="Pro residues" evidence="1">
    <location>
        <begin position="274"/>
        <end position="286"/>
    </location>
</feature>
<evidence type="ECO:0008006" key="5">
    <source>
        <dbReference type="Google" id="ProtNLM"/>
    </source>
</evidence>
<protein>
    <recommendedName>
        <fullName evidence="5">DUF3106 domain-containing protein</fullName>
    </recommendedName>
</protein>
<proteinExistence type="predicted"/>
<dbReference type="Proteomes" id="UP000309848">
    <property type="component" value="Unassembled WGS sequence"/>
</dbReference>
<evidence type="ECO:0000313" key="4">
    <source>
        <dbReference type="Proteomes" id="UP000309848"/>
    </source>
</evidence>
<name>A0A4S1WS30_9SPHN</name>
<accession>A0A4S1WS30</accession>
<comment type="caution">
    <text evidence="3">The sequence shown here is derived from an EMBL/GenBank/DDBJ whole genome shotgun (WGS) entry which is preliminary data.</text>
</comment>
<keyword evidence="4" id="KW-1185">Reference proteome</keyword>
<reference evidence="3 4" key="1">
    <citation type="submission" date="2019-04" db="EMBL/GenBank/DDBJ databases">
        <title>Sphingomonas psychrotolerans sp. nov., isolated from soil in the Tianshan Mountains, Xinjiang, China.</title>
        <authorList>
            <person name="Luo Y."/>
            <person name="Sheng H."/>
        </authorList>
    </citation>
    <scope>NUCLEOTIDE SEQUENCE [LARGE SCALE GENOMIC DNA]</scope>
    <source>
        <strain evidence="3 4">KIS18-15</strain>
    </source>
</reference>
<sequence length="293" mass="33009">MSRRVVANTAMTGGVIFRRRRMTARKRIGILAAAGLFLPLMAAAQTRAPTQNEVIEQGRKDIRASEREAARNLDRRDSPDQIRLRKAIESGDSAEAMRLMNELYGDTPLSGGPGDLKAVYSVGGGSIWGGVIPVSPPKRAKKPPVKKPVPVAASKNRDESNDAGGNGPDPKLKKELADRLWQKREVLDAILRHKDQLPDGPHKKVLEADMDKEADLVRTEIRKAEKRYTDYLYVHEPNEYQQYVDQRRRIHDSPLEARPIEMRDQLRGGRVRPDPLPPRPERPQTPPLKDYDD</sequence>
<feature type="chain" id="PRO_5020494472" description="DUF3106 domain-containing protein" evidence="2">
    <location>
        <begin position="45"/>
        <end position="293"/>
    </location>
</feature>
<dbReference type="RefSeq" id="WP_135982772.1">
    <property type="nucleotide sequence ID" value="NZ_JAASQM010000001.1"/>
</dbReference>
<evidence type="ECO:0000313" key="3">
    <source>
        <dbReference type="EMBL" id="TGX46191.1"/>
    </source>
</evidence>
<keyword evidence="2" id="KW-0732">Signal</keyword>
<dbReference type="EMBL" id="SRXU01000001">
    <property type="protein sequence ID" value="TGX46191.1"/>
    <property type="molecule type" value="Genomic_DNA"/>
</dbReference>
<feature type="signal peptide" evidence="2">
    <location>
        <begin position="1"/>
        <end position="44"/>
    </location>
</feature>
<dbReference type="AlphaFoldDB" id="A0A4S1WS30"/>